<reference evidence="1 2" key="1">
    <citation type="submission" date="2018-05" db="EMBL/GenBank/DDBJ databases">
        <title>Freshwater and sediment microbial communities from various areas in North America, analyzing microbe dynamics in response to fracking.</title>
        <authorList>
            <person name="Lamendella R."/>
        </authorList>
    </citation>
    <scope>NUCLEOTIDE SEQUENCE [LARGE SCALE GENOMIC DNA]</scope>
    <source>
        <strain evidence="1 2">15_TX</strain>
    </source>
</reference>
<dbReference type="PANTHER" id="PTHR43649:SF12">
    <property type="entry name" value="DIACETYLCHITOBIOSE BINDING PROTEIN DASA"/>
    <property type="match status" value="1"/>
</dbReference>
<dbReference type="InterPro" id="IPR006059">
    <property type="entry name" value="SBP"/>
</dbReference>
<accession>A0A2V3AEK9</accession>
<dbReference type="InterPro" id="IPR050490">
    <property type="entry name" value="Bact_solute-bd_prot1"/>
</dbReference>
<dbReference type="Proteomes" id="UP000247150">
    <property type="component" value="Unassembled WGS sequence"/>
</dbReference>
<dbReference type="AlphaFoldDB" id="A0A2V3AEK9"/>
<name>A0A2V3AEK9_9BACI</name>
<dbReference type="PROSITE" id="PS51257">
    <property type="entry name" value="PROKAR_LIPOPROTEIN"/>
    <property type="match status" value="1"/>
</dbReference>
<evidence type="ECO:0000313" key="1">
    <source>
        <dbReference type="EMBL" id="PWW32265.1"/>
    </source>
</evidence>
<comment type="caution">
    <text evidence="1">The sequence shown here is derived from an EMBL/GenBank/DDBJ whole genome shotgun (WGS) entry which is preliminary data.</text>
</comment>
<protein>
    <submittedName>
        <fullName evidence="1">Putative aldouronate transport system substrate-binding protein</fullName>
    </submittedName>
</protein>
<dbReference type="Gene3D" id="3.40.190.10">
    <property type="entry name" value="Periplasmic binding protein-like II"/>
    <property type="match status" value="2"/>
</dbReference>
<dbReference type="PANTHER" id="PTHR43649">
    <property type="entry name" value="ARABINOSE-BINDING PROTEIN-RELATED"/>
    <property type="match status" value="1"/>
</dbReference>
<organism evidence="1 2">
    <name type="scientific">Cytobacillus oceanisediminis</name>
    <dbReference type="NCBI Taxonomy" id="665099"/>
    <lineage>
        <taxon>Bacteria</taxon>
        <taxon>Bacillati</taxon>
        <taxon>Bacillota</taxon>
        <taxon>Bacilli</taxon>
        <taxon>Bacillales</taxon>
        <taxon>Bacillaceae</taxon>
        <taxon>Cytobacillus</taxon>
    </lineage>
</organism>
<gene>
    <name evidence="1" type="ORF">DFO73_101528</name>
</gene>
<sequence length="545" mass="61687">MLKSMKKRMKSNKKEVSMALVLGLSASLALTGCSNNDSAKTDPAEKAVFNETGLPIVDKEVTLHIVSPKAPLAPDYSEMVIFDRLQEATNVKIKWNNIPGDGYQEKKNLMLASGDLPDAFYASGFSDHDLVQYGQNGTIIPLEELIDKYAPNLKKLFEQRPDLKKVVTAPDGHIYSLPRAEEMDLIGMPNIMFINKTWLEKLGLEMPTNLEEYHDVLKAFKEKDPNGNGKQDEIGLTFWYNGWCGNEGDLIGLFGLPDAPFEADHRVVRDGKVIYAAVQPEFKEAIKYYNGWVKEGLIDPEVVTQKTEQLFAKGKTQDPTLGSFIWWENTEVVGPDRAKDYVVMPPLKGKDGNIVIGRSNYSEYGRDAFVITSANKNPEITMRWVDQLYEPKMSAQINWGPIGEIYEEDANGMLVNKKLPAGVAMGELRQKVAPGGPFVVLRDHFGKVVDMEPRAKERLQILDQHYRPHMVQENYPSIFFSPEELEVINTIEPEIKAFVKQKEAQWLIDGGIEKEWDAYVKQLNDMGLDKLMKVYQKGLDRYNKQ</sequence>
<dbReference type="RefSeq" id="WP_258309159.1">
    <property type="nucleotide sequence ID" value="NZ_QGTW01000001.1"/>
</dbReference>
<dbReference type="CDD" id="cd13581">
    <property type="entry name" value="PBP2_AlgQ_like_2"/>
    <property type="match status" value="1"/>
</dbReference>
<proteinExistence type="predicted"/>
<dbReference type="Pfam" id="PF01547">
    <property type="entry name" value="SBP_bac_1"/>
    <property type="match status" value="1"/>
</dbReference>
<evidence type="ECO:0000313" key="2">
    <source>
        <dbReference type="Proteomes" id="UP000247150"/>
    </source>
</evidence>
<dbReference type="SUPFAM" id="SSF53850">
    <property type="entry name" value="Periplasmic binding protein-like II"/>
    <property type="match status" value="1"/>
</dbReference>
<dbReference type="EMBL" id="QGTW01000001">
    <property type="protein sequence ID" value="PWW32265.1"/>
    <property type="molecule type" value="Genomic_DNA"/>
</dbReference>